<dbReference type="InterPro" id="IPR006683">
    <property type="entry name" value="Thioestr_dom"/>
</dbReference>
<dbReference type="CDD" id="cd03443">
    <property type="entry name" value="PaaI_thioesterase"/>
    <property type="match status" value="1"/>
</dbReference>
<sequence length="150" mass="16531">MLKGTGAVQVDIRISDLKTRVQKSVDFYNSNREKDDFDYHATHGLQVISARVSTLAQDNAEAHVVFEKETVRELCNPMGNMHGGATATLVDMSTTFAQAAITKEGFWEFGGVSRTMGVTYLKPIVQGTIIVIECSVRSVGKRSSELCYSY</sequence>
<dbReference type="PANTHER" id="PTHR21660:SF1">
    <property type="entry name" value="ACYL-COENZYME A THIOESTERASE 13"/>
    <property type="match status" value="1"/>
</dbReference>
<dbReference type="GO" id="GO:0047617">
    <property type="term" value="F:fatty acyl-CoA hydrolase activity"/>
    <property type="evidence" value="ECO:0007669"/>
    <property type="project" value="InterPro"/>
</dbReference>
<dbReference type="EMBL" id="CP090168">
    <property type="protein sequence ID" value="UJO19462.1"/>
    <property type="molecule type" value="Genomic_DNA"/>
</dbReference>
<keyword evidence="5" id="KW-1185">Reference proteome</keyword>
<evidence type="ECO:0000256" key="2">
    <source>
        <dbReference type="ARBA" id="ARBA00022801"/>
    </source>
</evidence>
<accession>A0A9Q8PBL2</accession>
<proteinExistence type="inferred from homology"/>
<evidence type="ECO:0000313" key="5">
    <source>
        <dbReference type="Proteomes" id="UP000756132"/>
    </source>
</evidence>
<reference evidence="4" key="2">
    <citation type="journal article" date="2022" name="Microb. Genom.">
        <title>A chromosome-scale genome assembly of the tomato pathogen Cladosporium fulvum reveals a compartmentalized genome architecture and the presence of a dispensable chromosome.</title>
        <authorList>
            <person name="Zaccaron A.Z."/>
            <person name="Chen L.H."/>
            <person name="Samaras A."/>
            <person name="Stergiopoulos I."/>
        </authorList>
    </citation>
    <scope>NUCLEOTIDE SEQUENCE</scope>
    <source>
        <strain evidence="4">Race5_Kim</strain>
    </source>
</reference>
<dbReference type="PANTHER" id="PTHR21660">
    <property type="entry name" value="THIOESTERASE SUPERFAMILY MEMBER-RELATED"/>
    <property type="match status" value="1"/>
</dbReference>
<organism evidence="4 5">
    <name type="scientific">Passalora fulva</name>
    <name type="common">Tomato leaf mold</name>
    <name type="synonym">Cladosporium fulvum</name>
    <dbReference type="NCBI Taxonomy" id="5499"/>
    <lineage>
        <taxon>Eukaryota</taxon>
        <taxon>Fungi</taxon>
        <taxon>Dikarya</taxon>
        <taxon>Ascomycota</taxon>
        <taxon>Pezizomycotina</taxon>
        <taxon>Dothideomycetes</taxon>
        <taxon>Dothideomycetidae</taxon>
        <taxon>Mycosphaerellales</taxon>
        <taxon>Mycosphaerellaceae</taxon>
        <taxon>Fulvia</taxon>
    </lineage>
</organism>
<dbReference type="NCBIfam" id="TIGR00369">
    <property type="entry name" value="unchar_dom_1"/>
    <property type="match status" value="1"/>
</dbReference>
<dbReference type="OrthoDB" id="2831072at2759"/>
<evidence type="ECO:0000259" key="3">
    <source>
        <dbReference type="Pfam" id="PF03061"/>
    </source>
</evidence>
<dbReference type="Proteomes" id="UP000756132">
    <property type="component" value="Chromosome 6"/>
</dbReference>
<dbReference type="Pfam" id="PF03061">
    <property type="entry name" value="4HBT"/>
    <property type="match status" value="1"/>
</dbReference>
<keyword evidence="2" id="KW-0378">Hydrolase</keyword>
<dbReference type="InterPro" id="IPR003736">
    <property type="entry name" value="PAAI_dom"/>
</dbReference>
<feature type="domain" description="Thioesterase" evidence="3">
    <location>
        <begin position="78"/>
        <end position="146"/>
    </location>
</feature>
<dbReference type="InterPro" id="IPR029069">
    <property type="entry name" value="HotDog_dom_sf"/>
</dbReference>
<dbReference type="GeneID" id="71986631"/>
<dbReference type="RefSeq" id="XP_047763828.1">
    <property type="nucleotide sequence ID" value="XM_047905901.1"/>
</dbReference>
<protein>
    <recommendedName>
        <fullName evidence="3">Thioesterase domain-containing protein</fullName>
    </recommendedName>
</protein>
<dbReference type="SUPFAM" id="SSF54637">
    <property type="entry name" value="Thioesterase/thiol ester dehydrase-isomerase"/>
    <property type="match status" value="1"/>
</dbReference>
<dbReference type="Gene3D" id="3.10.129.10">
    <property type="entry name" value="Hotdog Thioesterase"/>
    <property type="match status" value="1"/>
</dbReference>
<name>A0A9Q8PBL2_PASFU</name>
<evidence type="ECO:0000313" key="4">
    <source>
        <dbReference type="EMBL" id="UJO19462.1"/>
    </source>
</evidence>
<dbReference type="InterPro" id="IPR039298">
    <property type="entry name" value="ACOT13"/>
</dbReference>
<reference evidence="4" key="1">
    <citation type="submission" date="2021-12" db="EMBL/GenBank/DDBJ databases">
        <authorList>
            <person name="Zaccaron A."/>
            <person name="Stergiopoulos I."/>
        </authorList>
    </citation>
    <scope>NUCLEOTIDE SEQUENCE</scope>
    <source>
        <strain evidence="4">Race5_Kim</strain>
    </source>
</reference>
<comment type="similarity">
    <text evidence="1">Belongs to the thioesterase PaaI family.</text>
</comment>
<dbReference type="AlphaFoldDB" id="A0A9Q8PBL2"/>
<gene>
    <name evidence="4" type="ORF">CLAFUR5_06753</name>
</gene>
<evidence type="ECO:0000256" key="1">
    <source>
        <dbReference type="ARBA" id="ARBA00008324"/>
    </source>
</evidence>
<dbReference type="KEGG" id="ffu:CLAFUR5_06753"/>